<organism evidence="1 2">
    <name type="scientific">[Clostridium] leptum CAG:27</name>
    <dbReference type="NCBI Taxonomy" id="1263068"/>
    <lineage>
        <taxon>Bacteria</taxon>
        <taxon>Bacillati</taxon>
        <taxon>Bacillota</taxon>
        <taxon>Clostridia</taxon>
        <taxon>Eubacteriales</taxon>
        <taxon>Oscillospiraceae</taxon>
        <taxon>Oscillospiraceae incertae sedis</taxon>
    </lineage>
</organism>
<dbReference type="AlphaFoldDB" id="R6NFS9"/>
<dbReference type="Proteomes" id="UP000018168">
    <property type="component" value="Unassembled WGS sequence"/>
</dbReference>
<protein>
    <submittedName>
        <fullName evidence="1">Uncharacterized protein</fullName>
    </submittedName>
</protein>
<reference evidence="1" key="1">
    <citation type="submission" date="2012-11" db="EMBL/GenBank/DDBJ databases">
        <title>Dependencies among metagenomic species, viruses, plasmids and units of genetic variation.</title>
        <authorList>
            <person name="Nielsen H.B."/>
            <person name="Almeida M."/>
            <person name="Juncker A.S."/>
            <person name="Rasmussen S."/>
            <person name="Li J."/>
            <person name="Sunagawa S."/>
            <person name="Plichta D."/>
            <person name="Gautier L."/>
            <person name="Le Chatelier E."/>
            <person name="Peletier E."/>
            <person name="Bonde I."/>
            <person name="Nielsen T."/>
            <person name="Manichanh C."/>
            <person name="Arumugam M."/>
            <person name="Batto J."/>
            <person name="Santos M.B.Q.D."/>
            <person name="Blom N."/>
            <person name="Borruel N."/>
            <person name="Burgdorf K.S."/>
            <person name="Boumezbeur F."/>
            <person name="Casellas F."/>
            <person name="Dore J."/>
            <person name="Guarner F."/>
            <person name="Hansen T."/>
            <person name="Hildebrand F."/>
            <person name="Kaas R.S."/>
            <person name="Kennedy S."/>
            <person name="Kristiansen K."/>
            <person name="Kultima J.R."/>
            <person name="Leonard P."/>
            <person name="Levenez F."/>
            <person name="Lund O."/>
            <person name="Moumen B."/>
            <person name="Le Paslier D."/>
            <person name="Pons N."/>
            <person name="Pedersen O."/>
            <person name="Prifti E."/>
            <person name="Qin J."/>
            <person name="Raes J."/>
            <person name="Tap J."/>
            <person name="Tims S."/>
            <person name="Ussery D.W."/>
            <person name="Yamada T."/>
            <person name="MetaHit consortium"/>
            <person name="Renault P."/>
            <person name="Sicheritz-Ponten T."/>
            <person name="Bork P."/>
            <person name="Wang J."/>
            <person name="Brunak S."/>
            <person name="Ehrlich S.D."/>
        </authorList>
    </citation>
    <scope>NUCLEOTIDE SEQUENCE [LARGE SCALE GENOMIC DNA]</scope>
</reference>
<name>R6NFS9_9FIRM</name>
<comment type="caution">
    <text evidence="1">The sequence shown here is derived from an EMBL/GenBank/DDBJ whole genome shotgun (WGS) entry which is preliminary data.</text>
</comment>
<evidence type="ECO:0000313" key="1">
    <source>
        <dbReference type="EMBL" id="CDC05036.1"/>
    </source>
</evidence>
<proteinExistence type="predicted"/>
<gene>
    <name evidence="1" type="ORF">BN578_00568</name>
</gene>
<evidence type="ECO:0000313" key="2">
    <source>
        <dbReference type="Proteomes" id="UP000018168"/>
    </source>
</evidence>
<sequence length="79" mass="8935">MNYKLKSVNGKVTFLLRTGKDLVKNQMTVASVQHIINNGKLLKSDVEGYPININNKWYFEGILKHTAPKKAECKSEVAE</sequence>
<dbReference type="EMBL" id="CBEP010000091">
    <property type="protein sequence ID" value="CDC05036.1"/>
    <property type="molecule type" value="Genomic_DNA"/>
</dbReference>
<accession>R6NFS9</accession>